<accession>A0AAE9GIW6</accession>
<name>A0AAE9GIW6_9LEPT</name>
<proteinExistence type="predicted"/>
<dbReference type="RefSeq" id="WP_243816068.1">
    <property type="nucleotide sequence ID" value="NZ_CP091957.1"/>
</dbReference>
<dbReference type="EMBL" id="CP091957">
    <property type="protein sequence ID" value="UOG58436.1"/>
    <property type="molecule type" value="Genomic_DNA"/>
</dbReference>
<sequence>MKFRITLIHLRKFFFFSLIFISSFSFMQAEEVEQERYTDLTKALQNPLDVLALNCAC</sequence>
<protein>
    <submittedName>
        <fullName evidence="1">Uncharacterized protein</fullName>
    </submittedName>
</protein>
<dbReference type="AlphaFoldDB" id="A0AAE9GIW6"/>
<evidence type="ECO:0000313" key="2">
    <source>
        <dbReference type="Proteomes" id="UP000829829"/>
    </source>
</evidence>
<reference evidence="1" key="1">
    <citation type="submission" date="2022-02" db="EMBL/GenBank/DDBJ databases">
        <title>The genetically variable rfb locus in Leptospira is a mobile cassette and a molecular signature of serovar identity.</title>
        <authorList>
            <person name="Nieves C."/>
            <person name="Vincent A.T."/>
            <person name="Zarantonelli L."/>
            <person name="Picardeau M."/>
            <person name="Veyrier F.J."/>
            <person name="Buschiazzo A."/>
        </authorList>
    </citation>
    <scope>NUCLEOTIDE SEQUENCE</scope>
    <source>
        <strain evidence="1">IP1512017</strain>
    </source>
</reference>
<gene>
    <name evidence="1" type="ORF">MAL03_07225</name>
</gene>
<organism evidence="1 2">
    <name type="scientific">Leptospira noguchii</name>
    <dbReference type="NCBI Taxonomy" id="28182"/>
    <lineage>
        <taxon>Bacteria</taxon>
        <taxon>Pseudomonadati</taxon>
        <taxon>Spirochaetota</taxon>
        <taxon>Spirochaetia</taxon>
        <taxon>Leptospirales</taxon>
        <taxon>Leptospiraceae</taxon>
        <taxon>Leptospira</taxon>
    </lineage>
</organism>
<evidence type="ECO:0000313" key="1">
    <source>
        <dbReference type="EMBL" id="UOG58436.1"/>
    </source>
</evidence>
<dbReference type="Proteomes" id="UP000829829">
    <property type="component" value="Chromosome 1"/>
</dbReference>